<evidence type="ECO:0008006" key="5">
    <source>
        <dbReference type="Google" id="ProtNLM"/>
    </source>
</evidence>
<name>A0ABQ1VIM8_9RHOB</name>
<reference evidence="4" key="1">
    <citation type="journal article" date="2019" name="Int. J. Syst. Evol. Microbiol.">
        <title>The Global Catalogue of Microorganisms (GCM) 10K type strain sequencing project: providing services to taxonomists for standard genome sequencing and annotation.</title>
        <authorList>
            <consortium name="The Broad Institute Genomics Platform"/>
            <consortium name="The Broad Institute Genome Sequencing Center for Infectious Disease"/>
            <person name="Wu L."/>
            <person name="Ma J."/>
        </authorList>
    </citation>
    <scope>NUCLEOTIDE SEQUENCE [LARGE SCALE GENOMIC DNA]</scope>
    <source>
        <strain evidence="4">CGMCC 1.15419</strain>
    </source>
</reference>
<protein>
    <recommendedName>
        <fullName evidence="5">Amidohydrolase-related domain-containing protein</fullName>
    </recommendedName>
</protein>
<dbReference type="InterPro" id="IPR011059">
    <property type="entry name" value="Metal-dep_hydrolase_composite"/>
</dbReference>
<evidence type="ECO:0000256" key="1">
    <source>
        <dbReference type="ARBA" id="ARBA00006745"/>
    </source>
</evidence>
<evidence type="ECO:0000313" key="4">
    <source>
        <dbReference type="Proteomes" id="UP000640509"/>
    </source>
</evidence>
<keyword evidence="4" id="KW-1185">Reference proteome</keyword>
<keyword evidence="2" id="KW-0378">Hydrolase</keyword>
<dbReference type="Gene3D" id="2.30.40.10">
    <property type="entry name" value="Urease, subunit C, domain 1"/>
    <property type="match status" value="1"/>
</dbReference>
<dbReference type="Proteomes" id="UP000640509">
    <property type="component" value="Unassembled WGS sequence"/>
</dbReference>
<organism evidence="3 4">
    <name type="scientific">Paracoccus acridae</name>
    <dbReference type="NCBI Taxonomy" id="1795310"/>
    <lineage>
        <taxon>Bacteria</taxon>
        <taxon>Pseudomonadati</taxon>
        <taxon>Pseudomonadota</taxon>
        <taxon>Alphaproteobacteria</taxon>
        <taxon>Rhodobacterales</taxon>
        <taxon>Paracoccaceae</taxon>
        <taxon>Paracoccus</taxon>
    </lineage>
</organism>
<dbReference type="InterPro" id="IPR050287">
    <property type="entry name" value="MTA/SAH_deaminase"/>
</dbReference>
<comment type="similarity">
    <text evidence="1">Belongs to the metallo-dependent hydrolases superfamily. ATZ/TRZ family.</text>
</comment>
<dbReference type="PANTHER" id="PTHR43794">
    <property type="entry name" value="AMINOHYDROLASE SSNA-RELATED"/>
    <property type="match status" value="1"/>
</dbReference>
<gene>
    <name evidence="3" type="ORF">GCM10011402_17080</name>
</gene>
<dbReference type="SUPFAM" id="SSF51338">
    <property type="entry name" value="Composite domain of metallo-dependent hydrolases"/>
    <property type="match status" value="1"/>
</dbReference>
<accession>A0ABQ1VIM8</accession>
<evidence type="ECO:0000256" key="2">
    <source>
        <dbReference type="ARBA" id="ARBA00022801"/>
    </source>
</evidence>
<dbReference type="PANTHER" id="PTHR43794:SF11">
    <property type="entry name" value="AMIDOHYDROLASE-RELATED DOMAIN-CONTAINING PROTEIN"/>
    <property type="match status" value="1"/>
</dbReference>
<evidence type="ECO:0000313" key="3">
    <source>
        <dbReference type="EMBL" id="GGF65489.1"/>
    </source>
</evidence>
<comment type="caution">
    <text evidence="3">The sequence shown here is derived from an EMBL/GenBank/DDBJ whole genome shotgun (WGS) entry which is preliminary data.</text>
</comment>
<dbReference type="EMBL" id="BMIV01000004">
    <property type="protein sequence ID" value="GGF65489.1"/>
    <property type="molecule type" value="Genomic_DNA"/>
</dbReference>
<proteinExistence type="inferred from homology"/>
<sequence length="121" mass="13645">MATRHGAATTPFRERIGGLAKGQAADLVVLDWDRVTYPWQDPRNGFADVLVRRAKAEAVAQVMVAGRTVYADGAFVNVDRKAELDRLKKWQSRPRTALDEEMAELAEAAIDVVHDYYKSWR</sequence>